<reference evidence="1 2" key="1">
    <citation type="journal article" date="2010" name="Nature">
        <title>Genome sequencing and analysis of the model grass Brachypodium distachyon.</title>
        <authorList>
            <consortium name="International Brachypodium Initiative"/>
        </authorList>
    </citation>
    <scope>NUCLEOTIDE SEQUENCE [LARGE SCALE GENOMIC DNA]</scope>
    <source>
        <strain evidence="1 2">Bd21</strain>
    </source>
</reference>
<dbReference type="EnsemblPlants" id="PNT66043">
    <property type="protein sequence ID" value="PNT66043"/>
    <property type="gene ID" value="BRADI_3g06166v3"/>
</dbReference>
<evidence type="ECO:0000313" key="2">
    <source>
        <dbReference type="EnsemblPlants" id="PNT66043"/>
    </source>
</evidence>
<name>A0A2K2CVI9_BRADI</name>
<keyword evidence="3" id="KW-1185">Reference proteome</keyword>
<dbReference type="OrthoDB" id="721108at2759"/>
<accession>A0A2K2CVI9</accession>
<reference evidence="2" key="3">
    <citation type="submission" date="2018-08" db="UniProtKB">
        <authorList>
            <consortium name="EnsemblPlants"/>
        </authorList>
    </citation>
    <scope>IDENTIFICATION</scope>
    <source>
        <strain evidence="2">cv. Bd21</strain>
    </source>
</reference>
<dbReference type="PANTHER" id="PTHR35166">
    <property type="entry name" value="OS05G0193700 PROTEIN-RELATED"/>
    <property type="match status" value="1"/>
</dbReference>
<evidence type="ECO:0000313" key="1">
    <source>
        <dbReference type="EMBL" id="PNT66043.1"/>
    </source>
</evidence>
<dbReference type="EMBL" id="CM000882">
    <property type="protein sequence ID" value="PNT66043.1"/>
    <property type="molecule type" value="Genomic_DNA"/>
</dbReference>
<dbReference type="Gramene" id="PNT66043">
    <property type="protein sequence ID" value="PNT66043"/>
    <property type="gene ID" value="BRADI_3g06166v3"/>
</dbReference>
<sequence>MAGDELPLNVKDMAYVSTPSSDGDKSKDGCASCDDMAKEKNRMPAELVDFFLSNSSYYHIPHREHDGFVSAEATDAWNDAADFFNKLSVQLAESDEELRREKEAKGYVEVDDSYFQDMAEVQKANRAAFLEAQADFEKFGFKGNPDEEDD</sequence>
<proteinExistence type="predicted"/>
<dbReference type="InParanoid" id="A0A2K2CVI9"/>
<dbReference type="AlphaFoldDB" id="A0A2K2CVI9"/>
<organism evidence="1">
    <name type="scientific">Brachypodium distachyon</name>
    <name type="common">Purple false brome</name>
    <name type="synonym">Trachynia distachya</name>
    <dbReference type="NCBI Taxonomy" id="15368"/>
    <lineage>
        <taxon>Eukaryota</taxon>
        <taxon>Viridiplantae</taxon>
        <taxon>Streptophyta</taxon>
        <taxon>Embryophyta</taxon>
        <taxon>Tracheophyta</taxon>
        <taxon>Spermatophyta</taxon>
        <taxon>Magnoliopsida</taxon>
        <taxon>Liliopsida</taxon>
        <taxon>Poales</taxon>
        <taxon>Poaceae</taxon>
        <taxon>BOP clade</taxon>
        <taxon>Pooideae</taxon>
        <taxon>Stipodae</taxon>
        <taxon>Brachypodieae</taxon>
        <taxon>Brachypodium</taxon>
    </lineage>
</organism>
<dbReference type="PANTHER" id="PTHR35166:SF15">
    <property type="entry name" value="OS05G0193700 PROTEIN"/>
    <property type="match status" value="1"/>
</dbReference>
<reference evidence="1" key="2">
    <citation type="submission" date="2017-06" db="EMBL/GenBank/DDBJ databases">
        <title>WGS assembly of Brachypodium distachyon.</title>
        <authorList>
            <consortium name="The International Brachypodium Initiative"/>
            <person name="Lucas S."/>
            <person name="Harmon-Smith M."/>
            <person name="Lail K."/>
            <person name="Tice H."/>
            <person name="Grimwood J."/>
            <person name="Bruce D."/>
            <person name="Barry K."/>
            <person name="Shu S."/>
            <person name="Lindquist E."/>
            <person name="Wang M."/>
            <person name="Pitluck S."/>
            <person name="Vogel J.P."/>
            <person name="Garvin D.F."/>
            <person name="Mockler T.C."/>
            <person name="Schmutz J."/>
            <person name="Rokhsar D."/>
            <person name="Bevan M.W."/>
        </authorList>
    </citation>
    <scope>NUCLEOTIDE SEQUENCE</scope>
    <source>
        <strain evidence="1">Bd21</strain>
    </source>
</reference>
<dbReference type="Proteomes" id="UP000008810">
    <property type="component" value="Chromosome 3"/>
</dbReference>
<gene>
    <name evidence="1" type="ORF">BRADI_3g06166v3</name>
</gene>
<protein>
    <submittedName>
        <fullName evidence="1 2">Uncharacterized protein</fullName>
    </submittedName>
</protein>
<evidence type="ECO:0000313" key="3">
    <source>
        <dbReference type="Proteomes" id="UP000008810"/>
    </source>
</evidence>